<evidence type="ECO:0000256" key="1">
    <source>
        <dbReference type="SAM" id="MobiDB-lite"/>
    </source>
</evidence>
<protein>
    <submittedName>
        <fullName evidence="2">Uncharacterized protein</fullName>
    </submittedName>
</protein>
<feature type="region of interest" description="Disordered" evidence="1">
    <location>
        <begin position="1"/>
        <end position="21"/>
    </location>
</feature>
<proteinExistence type="predicted"/>
<dbReference type="AlphaFoldDB" id="A0A1I1FIQ8"/>
<reference evidence="2 3" key="1">
    <citation type="submission" date="2016-10" db="EMBL/GenBank/DDBJ databases">
        <authorList>
            <person name="de Groot N.N."/>
        </authorList>
    </citation>
    <scope>NUCLEOTIDE SEQUENCE [LARGE SCALE GENOMIC DNA]</scope>
    <source>
        <strain evidence="2 3">CGMCC 1.10210</strain>
    </source>
</reference>
<sequence length="92" mass="10069">MISGAKAMSTSELKRLHPHQRHPHDAVIVTVRRALGRTVADVAAVEVIADFPLPVPAALRAAETMRQENGLNRIAVIVDDGDWKPEWGLLVD</sequence>
<evidence type="ECO:0000313" key="3">
    <source>
        <dbReference type="Proteomes" id="UP000182258"/>
    </source>
</evidence>
<gene>
    <name evidence="2" type="ORF">SAMN04488059_101293</name>
</gene>
<dbReference type="STRING" id="728005.SAMN04488059_101293"/>
<evidence type="ECO:0000313" key="2">
    <source>
        <dbReference type="EMBL" id="SFB99225.1"/>
    </source>
</evidence>
<accession>A0A1I1FIQ8</accession>
<dbReference type="EMBL" id="FOMB01000001">
    <property type="protein sequence ID" value="SFB99225.1"/>
    <property type="molecule type" value="Genomic_DNA"/>
</dbReference>
<organism evidence="2 3">
    <name type="scientific">Devosia psychrophila</name>
    <dbReference type="NCBI Taxonomy" id="728005"/>
    <lineage>
        <taxon>Bacteria</taxon>
        <taxon>Pseudomonadati</taxon>
        <taxon>Pseudomonadota</taxon>
        <taxon>Alphaproteobacteria</taxon>
        <taxon>Hyphomicrobiales</taxon>
        <taxon>Devosiaceae</taxon>
        <taxon>Devosia</taxon>
    </lineage>
</organism>
<dbReference type="Proteomes" id="UP000182258">
    <property type="component" value="Unassembled WGS sequence"/>
</dbReference>
<name>A0A1I1FIQ8_9HYPH</name>